<dbReference type="EMBL" id="QLLO01000002">
    <property type="protein sequence ID" value="RAJ16956.1"/>
    <property type="molecule type" value="Genomic_DNA"/>
</dbReference>
<dbReference type="Proteomes" id="UP000248703">
    <property type="component" value="Unassembled WGS sequence"/>
</dbReference>
<accession>A0A327RIQ9</accession>
<keyword evidence="1" id="KW-0472">Membrane</keyword>
<evidence type="ECO:0000313" key="3">
    <source>
        <dbReference type="EMBL" id="RAJ16956.1"/>
    </source>
</evidence>
<dbReference type="AlphaFoldDB" id="A0A327RIQ9"/>
<evidence type="ECO:0000256" key="1">
    <source>
        <dbReference type="SAM" id="Phobius"/>
    </source>
</evidence>
<keyword evidence="3" id="KW-0012">Acyltransferase</keyword>
<dbReference type="InterPro" id="IPR002123">
    <property type="entry name" value="Plipid/glycerol_acylTrfase"/>
</dbReference>
<dbReference type="InterPro" id="IPR052744">
    <property type="entry name" value="GPAT/DAPAT"/>
</dbReference>
<keyword evidence="4" id="KW-1185">Reference proteome</keyword>
<keyword evidence="3" id="KW-0808">Transferase</keyword>
<protein>
    <submittedName>
        <fullName evidence="3">1-acyl-sn-glycerol-3-phosphate acyltransferase</fullName>
    </submittedName>
</protein>
<name>A0A327RIQ9_9FLAO</name>
<dbReference type="RefSeq" id="WP_245907543.1">
    <property type="nucleotide sequence ID" value="NZ_QLLO01000002.1"/>
</dbReference>
<gene>
    <name evidence="3" type="ORF">LY08_00734</name>
</gene>
<evidence type="ECO:0000313" key="4">
    <source>
        <dbReference type="Proteomes" id="UP000248703"/>
    </source>
</evidence>
<sequence length="345" mass="39394">MATLKSIWLHSVRLYIQIGLFFYYKKITLKGKHNVPKKQPILFLGNHQNALLDPLLIATKSGRFCYYLTRAAVFKKPLISRLLRSLNMLPVYRVRDGWSTITKNNSIFNKSVQLLSNNYAITIFPEGSHNIVRRVRPLSKGFTRIILEFTEKFPDQTIHLIPVGFNYENIKAKGNRVSIHFGKPILSSAYADINTVDATNLLKQDVFEAMSKLTTHIPEANYETTLQQLQDLNVDFTNPEQVNTCIKTNFKNCVSTPYNPSFIKALVKPLVYLLLCVPIIIWRTLVKPKVDEEEFMSTFRFAICLSLVPLWVLLLCIVLFYAFGLTVAGIGLGVLIVLMLVYIKS</sequence>
<organism evidence="3 4">
    <name type="scientific">Olleya aquimaris</name>
    <dbReference type="NCBI Taxonomy" id="639310"/>
    <lineage>
        <taxon>Bacteria</taxon>
        <taxon>Pseudomonadati</taxon>
        <taxon>Bacteroidota</taxon>
        <taxon>Flavobacteriia</taxon>
        <taxon>Flavobacteriales</taxon>
        <taxon>Flavobacteriaceae</taxon>
    </lineage>
</organism>
<feature type="transmembrane region" description="Helical" evidence="1">
    <location>
        <begin position="327"/>
        <end position="343"/>
    </location>
</feature>
<reference evidence="3 4" key="1">
    <citation type="submission" date="2018-06" db="EMBL/GenBank/DDBJ databases">
        <title>Genomic Encyclopedia of Archaeal and Bacterial Type Strains, Phase II (KMG-II): from individual species to whole genera.</title>
        <authorList>
            <person name="Goeker M."/>
        </authorList>
    </citation>
    <scope>NUCLEOTIDE SEQUENCE [LARGE SCALE GENOMIC DNA]</scope>
    <source>
        <strain evidence="3 4">DSM 24464</strain>
    </source>
</reference>
<feature type="transmembrane region" description="Helical" evidence="1">
    <location>
        <begin position="269"/>
        <end position="286"/>
    </location>
</feature>
<keyword evidence="1" id="KW-1133">Transmembrane helix</keyword>
<comment type="caution">
    <text evidence="3">The sequence shown here is derived from an EMBL/GenBank/DDBJ whole genome shotgun (WGS) entry which is preliminary data.</text>
</comment>
<dbReference type="GO" id="GO:0016287">
    <property type="term" value="F:glycerone-phosphate O-acyltransferase activity"/>
    <property type="evidence" value="ECO:0007669"/>
    <property type="project" value="TreeGrafter"/>
</dbReference>
<dbReference type="Pfam" id="PF01553">
    <property type="entry name" value="Acyltransferase"/>
    <property type="match status" value="1"/>
</dbReference>
<dbReference type="SMART" id="SM00563">
    <property type="entry name" value="PlsC"/>
    <property type="match status" value="1"/>
</dbReference>
<dbReference type="SUPFAM" id="SSF69593">
    <property type="entry name" value="Glycerol-3-phosphate (1)-acyltransferase"/>
    <property type="match status" value="1"/>
</dbReference>
<dbReference type="GO" id="GO:0004366">
    <property type="term" value="F:glycerol-3-phosphate O-acyltransferase activity"/>
    <property type="evidence" value="ECO:0007669"/>
    <property type="project" value="TreeGrafter"/>
</dbReference>
<keyword evidence="1" id="KW-0812">Transmembrane</keyword>
<dbReference type="GO" id="GO:0008654">
    <property type="term" value="P:phospholipid biosynthetic process"/>
    <property type="evidence" value="ECO:0007669"/>
    <property type="project" value="TreeGrafter"/>
</dbReference>
<feature type="transmembrane region" description="Helical" evidence="1">
    <location>
        <begin position="298"/>
        <end position="321"/>
    </location>
</feature>
<proteinExistence type="predicted"/>
<dbReference type="PANTHER" id="PTHR31605">
    <property type="entry name" value="GLYCEROL-3-PHOSPHATE O-ACYLTRANSFERASE 1"/>
    <property type="match status" value="1"/>
</dbReference>
<evidence type="ECO:0000259" key="2">
    <source>
        <dbReference type="SMART" id="SM00563"/>
    </source>
</evidence>
<feature type="domain" description="Phospholipid/glycerol acyltransferase" evidence="2">
    <location>
        <begin position="41"/>
        <end position="168"/>
    </location>
</feature>
<dbReference type="PANTHER" id="PTHR31605:SF0">
    <property type="entry name" value="GLYCEROL-3-PHOSPHATE O-ACYLTRANSFERASE 1"/>
    <property type="match status" value="1"/>
</dbReference>